<dbReference type="EMBL" id="FJOG01000005">
    <property type="protein sequence ID" value="CZR54437.1"/>
    <property type="molecule type" value="Genomic_DNA"/>
</dbReference>
<feature type="compositionally biased region" description="Basic and acidic residues" evidence="1">
    <location>
        <begin position="164"/>
        <end position="174"/>
    </location>
</feature>
<sequence>MTTFTQTGCFEHPQRLDLTDDCMTCSVIVSFDMDTTTVGTSDNPNSVYPEIDTNLLAGPATFVTSPKKLNNFQAPVAKMSNWVPKPIVLNTFCISRDFHPGQSNLKEANYPERFSLGDKDYPERFAFTPEELRINQPYRKVLPAKRRSKKTEPASPLPSAPPASKRETAEEQLKQHISKEDLEALVKQFVADRLQFAKASASNESTENKEIVAKTPEPQPEVSEPEEDTIVVDVPSDSESEDEDPVQVRRSPNRLQAAKDELLAALLADNDQKSKKGKKAPPKRTVAQATKDLTSDEKGPPAKKTWGTKRAIPTGSSEYELRNSKRLRSASTESTDNEPSARKIHSLKRSKQSECSDEETPRASRSQTKKTKTVAQFTRSLRSRGRSSRVSSAQ</sequence>
<feature type="region of interest" description="Disordered" evidence="1">
    <location>
        <begin position="138"/>
        <end position="174"/>
    </location>
</feature>
<dbReference type="OrthoDB" id="10477169at2759"/>
<name>A0A1L7WNU5_9HELO</name>
<evidence type="ECO:0000313" key="3">
    <source>
        <dbReference type="Proteomes" id="UP000184330"/>
    </source>
</evidence>
<reference evidence="2 3" key="1">
    <citation type="submission" date="2016-03" db="EMBL/GenBank/DDBJ databases">
        <authorList>
            <person name="Ploux O."/>
        </authorList>
    </citation>
    <scope>NUCLEOTIDE SEQUENCE [LARGE SCALE GENOMIC DNA]</scope>
    <source>
        <strain evidence="2 3">UAMH 11012</strain>
    </source>
</reference>
<feature type="compositionally biased region" description="Acidic residues" evidence="1">
    <location>
        <begin position="223"/>
        <end position="245"/>
    </location>
</feature>
<keyword evidence="3" id="KW-1185">Reference proteome</keyword>
<feature type="compositionally biased region" description="Basic and acidic residues" evidence="1">
    <location>
        <begin position="351"/>
        <end position="362"/>
    </location>
</feature>
<dbReference type="Proteomes" id="UP000184330">
    <property type="component" value="Unassembled WGS sequence"/>
</dbReference>
<proteinExistence type="predicted"/>
<gene>
    <name evidence="2" type="ORF">PAC_04321</name>
</gene>
<protein>
    <submittedName>
        <fullName evidence="2">Uncharacterized protein</fullName>
    </submittedName>
</protein>
<dbReference type="AlphaFoldDB" id="A0A1L7WNU5"/>
<organism evidence="2 3">
    <name type="scientific">Phialocephala subalpina</name>
    <dbReference type="NCBI Taxonomy" id="576137"/>
    <lineage>
        <taxon>Eukaryota</taxon>
        <taxon>Fungi</taxon>
        <taxon>Dikarya</taxon>
        <taxon>Ascomycota</taxon>
        <taxon>Pezizomycotina</taxon>
        <taxon>Leotiomycetes</taxon>
        <taxon>Helotiales</taxon>
        <taxon>Mollisiaceae</taxon>
        <taxon>Phialocephala</taxon>
        <taxon>Phialocephala fortinii species complex</taxon>
    </lineage>
</organism>
<accession>A0A1L7WNU5</accession>
<evidence type="ECO:0000256" key="1">
    <source>
        <dbReference type="SAM" id="MobiDB-lite"/>
    </source>
</evidence>
<feature type="region of interest" description="Disordered" evidence="1">
    <location>
        <begin position="199"/>
        <end position="394"/>
    </location>
</feature>
<feature type="compositionally biased region" description="Polar residues" evidence="1">
    <location>
        <begin position="329"/>
        <end position="338"/>
    </location>
</feature>
<evidence type="ECO:0000313" key="2">
    <source>
        <dbReference type="EMBL" id="CZR54437.1"/>
    </source>
</evidence>